<evidence type="ECO:0000313" key="2">
    <source>
        <dbReference type="EMBL" id="AJP47354.1"/>
    </source>
</evidence>
<dbReference type="HOGENOM" id="CLU_010908_0_0_4"/>
<dbReference type="AlphaFoldDB" id="A0A0C5J6S6"/>
<sequence length="757" mass="81727">MGGSSKKQTVGYRYRMGLHLALCQGPVDTVQEIQMGDRTAWGDADRAPLSSGHGLTSLSINKPTLFGGDEREGGVVGTIDVLSGHAGQGRNDYLMSRLGSSIPAFRGVLSLVARKILFAANNPYIKPWAVRVRRFTAGWFDAPWMEWNAEVRTWDEDEGREISVGMNPAHILVQCLTDPHWGMGYPQSTIGWSFWNAAWALSSEGFGLNLIWTRQQPIESFIGQVIDHIGGILYTDPEQGTFELKLLRDDYWIDSLPQLGPDEIVRLERFERAQWGELPNELTVVYTDWQTGGDAAITVENLAAIQLQGGVINQRRDYPGVNYGPLAARLALRDLRALGSPLARMSLTVARDTLERAPLPGDVFLLNWPRLGVDQMVVRVTGIDTGTLGAAEWRIEAMEDVFGMSNTVLSPPPPHVEEPTIEPLSPAVVLAVEVPYWELARRLSRADLAYLTDTDTYLGALAAAGGTGQLNWQLATGASSGDLAAVVGEDYAPLLTLDVTLPASEADAIGVPVTAISQPERLAVGDYAYLVAANGAIAEAVAVLAFDAANATIDLARGVLDTTPQGHASGTRLIGIGEWLASEGAERAPGESVFVGAIPRTSTDQGDPVLAANGQPMVLAGRQALPYPPGRIRLNGQTEPAVVAGDLTVAWAHRDRTQQTAYLVQQDEGDIGPELGVTYTVHLRNRNNVLVRTETGLLGTAYIWTTAVAALDAGALGDRITVEISAERDGLSSWQPQVRVMDRSGYGLRWGKYWGGV</sequence>
<evidence type="ECO:0000259" key="1">
    <source>
        <dbReference type="Pfam" id="PF13550"/>
    </source>
</evidence>
<accession>A0A0C5J6S6</accession>
<dbReference type="RefSeq" id="WP_202635531.1">
    <property type="nucleotide sequence ID" value="NZ_CP010554.1"/>
</dbReference>
<name>A0A0C5J6S6_9PROT</name>
<organism evidence="2 3">
    <name type="scientific">Rugosibacter aromaticivorans</name>
    <dbReference type="NCBI Taxonomy" id="1565605"/>
    <lineage>
        <taxon>Bacteria</taxon>
        <taxon>Pseudomonadati</taxon>
        <taxon>Pseudomonadota</taxon>
        <taxon>Betaproteobacteria</taxon>
        <taxon>Nitrosomonadales</taxon>
        <taxon>Sterolibacteriaceae</taxon>
        <taxon>Rugosibacter</taxon>
    </lineage>
</organism>
<dbReference type="Proteomes" id="UP000061603">
    <property type="component" value="Chromosome"/>
</dbReference>
<dbReference type="STRING" id="1565605.PG1C_00620"/>
<dbReference type="InterPro" id="IPR032876">
    <property type="entry name" value="J_dom"/>
</dbReference>
<evidence type="ECO:0000313" key="3">
    <source>
        <dbReference type="Proteomes" id="UP000061603"/>
    </source>
</evidence>
<protein>
    <submittedName>
        <fullName evidence="2">Tail assembly protein</fullName>
    </submittedName>
</protein>
<reference evidence="2 3" key="1">
    <citation type="journal article" date="2015" name="Genome Announc.">
        <title>Complete Genome Sequence of a Novel Bacterium within the Family Rhodocyclaceae That Degrades Polycyclic Aromatic Hydrocarbons.</title>
        <authorList>
            <person name="Singleton D.R."/>
            <person name="Dickey A.N."/>
            <person name="Scholl E.H."/>
            <person name="Wright F.A."/>
            <person name="Aitken M.D."/>
        </authorList>
    </citation>
    <scope>NUCLEOTIDE SEQUENCE [LARGE SCALE GENOMIC DNA]</scope>
    <source>
        <strain evidence="3">PG1-Ca6</strain>
    </source>
</reference>
<proteinExistence type="predicted"/>
<gene>
    <name evidence="2" type="ORF">PG1C_00620</name>
</gene>
<feature type="domain" description="Tip attachment protein J" evidence="1">
    <location>
        <begin position="213"/>
        <end position="384"/>
    </location>
</feature>
<keyword evidence="3" id="KW-1185">Reference proteome</keyword>
<dbReference type="Pfam" id="PF13550">
    <property type="entry name" value="Phage-tail_3"/>
    <property type="match status" value="1"/>
</dbReference>
<dbReference type="KEGG" id="rbu:PG1C_00620"/>
<dbReference type="EMBL" id="CP010554">
    <property type="protein sequence ID" value="AJP47354.1"/>
    <property type="molecule type" value="Genomic_DNA"/>
</dbReference>
<dbReference type="PATRIC" id="fig|1565605.3.peg.131"/>